<accession>A0ABQ7I2E3</accession>
<gene>
    <name evidence="2" type="primary">NABP2</name>
    <name evidence="2" type="ORF">TCON_0172</name>
</gene>
<comment type="caution">
    <text evidence="2">The sequence shown here is derived from an EMBL/GenBank/DDBJ whole genome shotgun (WGS) entry which is preliminary data.</text>
</comment>
<keyword evidence="1" id="KW-0238">DNA-binding</keyword>
<dbReference type="EMBL" id="SBIQ01000006">
    <property type="protein sequence ID" value="KAF7684630.1"/>
    <property type="molecule type" value="Genomic_DNA"/>
</dbReference>
<dbReference type="SUPFAM" id="SSF50249">
    <property type="entry name" value="Nucleic acid-binding proteins"/>
    <property type="match status" value="1"/>
</dbReference>
<dbReference type="PANTHER" id="PTHR13356:SF0">
    <property type="entry name" value="SOSS COMPLEX SUBUNIT B HOMOLOG"/>
    <property type="match status" value="1"/>
</dbReference>
<dbReference type="InterPro" id="IPR051231">
    <property type="entry name" value="SOSS-B"/>
</dbReference>
<dbReference type="InterPro" id="IPR012340">
    <property type="entry name" value="NA-bd_OB-fold"/>
</dbReference>
<name>A0ABQ7I2E3_9MICR</name>
<proteinExistence type="predicted"/>
<sequence>MTISELKNQQKNIDISFIIIKEIEKRNTKENEIVTTYLVADETGSIEFSLWNDTLEPGDIMYLSEGFTATFRGKVRLFLSPVSQLTRVCTFRKSFNLEPCVS</sequence>
<evidence type="ECO:0000313" key="2">
    <source>
        <dbReference type="EMBL" id="KAF7684630.1"/>
    </source>
</evidence>
<dbReference type="PANTHER" id="PTHR13356">
    <property type="entry name" value="OB FOLD NUCLEIC ACID BINDING PROTEIN-RELATED"/>
    <property type="match status" value="1"/>
</dbReference>
<keyword evidence="3" id="KW-1185">Reference proteome</keyword>
<dbReference type="Gene3D" id="2.40.50.140">
    <property type="entry name" value="Nucleic acid-binding proteins"/>
    <property type="match status" value="1"/>
</dbReference>
<evidence type="ECO:0000256" key="1">
    <source>
        <dbReference type="ARBA" id="ARBA00023125"/>
    </source>
</evidence>
<reference evidence="2 3" key="1">
    <citation type="submission" date="2019-01" db="EMBL/GenBank/DDBJ databases">
        <title>Genomes sequencing and comparative genomics of infectious freshwater microsporidia, Cucumispora dikerogammari and Thelohania contejeani.</title>
        <authorList>
            <person name="Cormier A."/>
            <person name="Giraud I."/>
            <person name="Wattier R."/>
            <person name="Teixeira M."/>
            <person name="Grandjean F."/>
            <person name="Rigaud T."/>
            <person name="Cordaux R."/>
        </authorList>
    </citation>
    <scope>NUCLEOTIDE SEQUENCE [LARGE SCALE GENOMIC DNA]</scope>
    <source>
        <strain evidence="2">T1</strain>
        <tissue evidence="2">Spores</tissue>
    </source>
</reference>
<organism evidence="2 3">
    <name type="scientific">Astathelohania contejeani</name>
    <dbReference type="NCBI Taxonomy" id="164912"/>
    <lineage>
        <taxon>Eukaryota</taxon>
        <taxon>Fungi</taxon>
        <taxon>Fungi incertae sedis</taxon>
        <taxon>Microsporidia</taxon>
        <taxon>Astathelohaniidae</taxon>
        <taxon>Astathelohania</taxon>
    </lineage>
</organism>
<dbReference type="Proteomes" id="UP001516464">
    <property type="component" value="Unassembled WGS sequence"/>
</dbReference>
<evidence type="ECO:0000313" key="3">
    <source>
        <dbReference type="Proteomes" id="UP001516464"/>
    </source>
</evidence>
<protein>
    <submittedName>
        <fullName evidence="2">SOSS complex subunit B1</fullName>
    </submittedName>
</protein>